<reference evidence="3 4" key="1">
    <citation type="submission" date="2019-02" db="EMBL/GenBank/DDBJ databases">
        <title>Draft genome sequence of Amycolatopsis sp. 8-3EHSu isolated from roots of Suaeda maritima.</title>
        <authorList>
            <person name="Duangmal K."/>
            <person name="Chantavorakit T."/>
        </authorList>
    </citation>
    <scope>NUCLEOTIDE SEQUENCE [LARGE SCALE GENOMIC DNA]</scope>
    <source>
        <strain evidence="3 4">8-3EHSu</strain>
    </source>
</reference>
<dbReference type="SUPFAM" id="SSF53756">
    <property type="entry name" value="UDP-Glycosyltransferase/glycogen phosphorylase"/>
    <property type="match status" value="1"/>
</dbReference>
<comment type="caution">
    <text evidence="3">The sequence shown here is derived from an EMBL/GenBank/DDBJ whole genome shotgun (WGS) entry which is preliminary data.</text>
</comment>
<organism evidence="3 4">
    <name type="scientific">Amycolatopsis suaedae</name>
    <dbReference type="NCBI Taxonomy" id="2510978"/>
    <lineage>
        <taxon>Bacteria</taxon>
        <taxon>Bacillati</taxon>
        <taxon>Actinomycetota</taxon>
        <taxon>Actinomycetes</taxon>
        <taxon>Pseudonocardiales</taxon>
        <taxon>Pseudonocardiaceae</taxon>
        <taxon>Amycolatopsis</taxon>
    </lineage>
</organism>
<accession>A0A4Q7J1F9</accession>
<dbReference type="PANTHER" id="PTHR30160:SF1">
    <property type="entry name" value="LIPOPOLYSACCHARIDE 1,2-N-ACETYLGLUCOSAMINETRANSFERASE-RELATED"/>
    <property type="match status" value="1"/>
</dbReference>
<dbReference type="Gene3D" id="3.40.50.2000">
    <property type="entry name" value="Glycogen Phosphorylase B"/>
    <property type="match status" value="1"/>
</dbReference>
<dbReference type="RefSeq" id="WP_130478924.1">
    <property type="nucleotide sequence ID" value="NZ_SFCC01000018.1"/>
</dbReference>
<dbReference type="Pfam" id="PF01075">
    <property type="entry name" value="Glyco_transf_9"/>
    <property type="match status" value="1"/>
</dbReference>
<sequence length="309" mass="31755">MAVTGVLALRALGLGDLLTAVPALRALCRTGPVTLAAPEPLRPLAGLIDPGLDLLPTARLGDLNWPGPPPRLAVNLHGRGPQSIGDLLAARPGRLLTHRHPAFPGVGGPPWQDGVPEVRRWCRLLEHGGIPADPGDLDLREPTVPSPAPGAAVVHPGAAYPARRWPADRFAAVAGELARRGEHVVITGSAGERELAERVAGAAGLPSSAVLAGRTGLAELAALVAGATLVVCGDTGVGHLATAFGTPSVLLFGPTPPARWGPPPERTRHRVLWKGAQGDPFGGEPDRGLLWIEVDEVLAALPAVAGGTR</sequence>
<dbReference type="PANTHER" id="PTHR30160">
    <property type="entry name" value="TETRAACYLDISACCHARIDE 4'-KINASE-RELATED"/>
    <property type="match status" value="1"/>
</dbReference>
<dbReference type="AlphaFoldDB" id="A0A4Q7J1F9"/>
<keyword evidence="2 3" id="KW-0808">Transferase</keyword>
<evidence type="ECO:0000256" key="2">
    <source>
        <dbReference type="ARBA" id="ARBA00022679"/>
    </source>
</evidence>
<dbReference type="InterPro" id="IPR051199">
    <property type="entry name" value="LPS_LOS_Heptosyltrfase"/>
</dbReference>
<name>A0A4Q7J1F9_9PSEU</name>
<evidence type="ECO:0000256" key="1">
    <source>
        <dbReference type="ARBA" id="ARBA00022676"/>
    </source>
</evidence>
<dbReference type="EMBL" id="SFCC01000018">
    <property type="protein sequence ID" value="RZQ60223.1"/>
    <property type="molecule type" value="Genomic_DNA"/>
</dbReference>
<gene>
    <name evidence="3" type="ORF">EWH70_30005</name>
</gene>
<dbReference type="Proteomes" id="UP000292003">
    <property type="component" value="Unassembled WGS sequence"/>
</dbReference>
<dbReference type="GO" id="GO:0005829">
    <property type="term" value="C:cytosol"/>
    <property type="evidence" value="ECO:0007669"/>
    <property type="project" value="TreeGrafter"/>
</dbReference>
<evidence type="ECO:0000313" key="3">
    <source>
        <dbReference type="EMBL" id="RZQ60223.1"/>
    </source>
</evidence>
<proteinExistence type="predicted"/>
<keyword evidence="4" id="KW-1185">Reference proteome</keyword>
<evidence type="ECO:0000313" key="4">
    <source>
        <dbReference type="Proteomes" id="UP000292003"/>
    </source>
</evidence>
<dbReference type="GO" id="GO:0009244">
    <property type="term" value="P:lipopolysaccharide core region biosynthetic process"/>
    <property type="evidence" value="ECO:0007669"/>
    <property type="project" value="TreeGrafter"/>
</dbReference>
<protein>
    <submittedName>
        <fullName evidence="3">Glycosyltransferase family 9 protein</fullName>
    </submittedName>
</protein>
<dbReference type="OrthoDB" id="9807356at2"/>
<keyword evidence="1" id="KW-0328">Glycosyltransferase</keyword>
<dbReference type="GO" id="GO:0008713">
    <property type="term" value="F:ADP-heptose-lipopolysaccharide heptosyltransferase activity"/>
    <property type="evidence" value="ECO:0007669"/>
    <property type="project" value="TreeGrafter"/>
</dbReference>
<dbReference type="CDD" id="cd03789">
    <property type="entry name" value="GT9_LPS_heptosyltransferase"/>
    <property type="match status" value="1"/>
</dbReference>
<dbReference type="InterPro" id="IPR002201">
    <property type="entry name" value="Glyco_trans_9"/>
</dbReference>